<evidence type="ECO:0000313" key="4">
    <source>
        <dbReference type="EMBL" id="GEK81509.1"/>
    </source>
</evidence>
<reference evidence="4 5" key="1">
    <citation type="submission" date="2019-07" db="EMBL/GenBank/DDBJ databases">
        <title>Whole genome shotgun sequence of Agrococcus baldri NBRC 103055.</title>
        <authorList>
            <person name="Hosoyama A."/>
            <person name="Uohara A."/>
            <person name="Ohji S."/>
            <person name="Ichikawa N."/>
        </authorList>
    </citation>
    <scope>NUCLEOTIDE SEQUENCE [LARGE SCALE GENOMIC DNA]</scope>
    <source>
        <strain evidence="4 5">NBRC 103055</strain>
    </source>
</reference>
<comment type="caution">
    <text evidence="4">The sequence shown here is derived from an EMBL/GenBank/DDBJ whole genome shotgun (WGS) entry which is preliminary data.</text>
</comment>
<dbReference type="SUPFAM" id="SSF51419">
    <property type="entry name" value="PLP-binding barrel"/>
    <property type="match status" value="1"/>
</dbReference>
<dbReference type="GO" id="GO:0008721">
    <property type="term" value="F:D-serine ammonia-lyase activity"/>
    <property type="evidence" value="ECO:0007669"/>
    <property type="project" value="TreeGrafter"/>
</dbReference>
<dbReference type="InterPro" id="IPR042208">
    <property type="entry name" value="D-ser_dehydrat-like_sf"/>
</dbReference>
<proteinExistence type="inferred from homology"/>
<dbReference type="Pfam" id="PF01168">
    <property type="entry name" value="Ala_racemase_N"/>
    <property type="match status" value="1"/>
</dbReference>
<organism evidence="4 5">
    <name type="scientific">Agrococcus baldri</name>
    <dbReference type="NCBI Taxonomy" id="153730"/>
    <lineage>
        <taxon>Bacteria</taxon>
        <taxon>Bacillati</taxon>
        <taxon>Actinomycetota</taxon>
        <taxon>Actinomycetes</taxon>
        <taxon>Micrococcales</taxon>
        <taxon>Microbacteriaceae</taxon>
        <taxon>Agrococcus</taxon>
    </lineage>
</organism>
<dbReference type="InterPro" id="IPR051466">
    <property type="entry name" value="D-amino_acid_metab_enzyme"/>
</dbReference>
<evidence type="ECO:0000259" key="3">
    <source>
        <dbReference type="SMART" id="SM01119"/>
    </source>
</evidence>
<dbReference type="RefSeq" id="WP_318279330.1">
    <property type="nucleotide sequence ID" value="NZ_BJUU01000029.1"/>
</dbReference>
<keyword evidence="5" id="KW-1185">Reference proteome</keyword>
<dbReference type="PANTHER" id="PTHR28004:SF2">
    <property type="entry name" value="D-SERINE DEHYDRATASE"/>
    <property type="match status" value="1"/>
</dbReference>
<dbReference type="EMBL" id="BJUU01000029">
    <property type="protein sequence ID" value="GEK81509.1"/>
    <property type="molecule type" value="Genomic_DNA"/>
</dbReference>
<dbReference type="AlphaFoldDB" id="A0AA87UTB7"/>
<dbReference type="InterPro" id="IPR026956">
    <property type="entry name" value="D-ser_dehydrat-like_dom"/>
</dbReference>
<evidence type="ECO:0000256" key="1">
    <source>
        <dbReference type="ARBA" id="ARBA00005323"/>
    </source>
</evidence>
<dbReference type="InterPro" id="IPR029066">
    <property type="entry name" value="PLP-binding_barrel"/>
</dbReference>
<name>A0AA87UTB7_9MICO</name>
<sequence>MIAAPTPHLAVDLERMQANIARVAEAATARGIALRPHAKTHKTIEIGRMQLAAGAHGLTVATVGEAEALAEGGLDDLFIAYPLWIDAGRAARLSALAARGAAVSVGVDSVEGVARLVHAGLAGRIAVRVEVDAGHHRSGCAPAAAGEVASAAAQAGVEVEGVFSFPGHAYAPDAREQAARDEAHALTTAMLAMRAAGVDPMVVSGGSTPSFDASLGLDSPVTELRPGVSVFGDAQQWELGSARQEEIALTCHATVVSHAGGRLVLDAGSKVLGPDRAAWATGHGRLLDHPDARIVQLSEHHAVVEMPDALPALGSVVRVVPNHVCIAVNMVDELVVYDRGDDALPAARWRVAARGRNA</sequence>
<dbReference type="GO" id="GO:0036088">
    <property type="term" value="P:D-serine catabolic process"/>
    <property type="evidence" value="ECO:0007669"/>
    <property type="project" value="TreeGrafter"/>
</dbReference>
<dbReference type="InterPro" id="IPR001608">
    <property type="entry name" value="Ala_racemase_N"/>
</dbReference>
<protein>
    <recommendedName>
        <fullName evidence="3">D-serine dehydratase-like domain-containing protein</fullName>
    </recommendedName>
</protein>
<dbReference type="Gene3D" id="3.20.20.10">
    <property type="entry name" value="Alanine racemase"/>
    <property type="match status" value="1"/>
</dbReference>
<gene>
    <name evidence="4" type="ORF">ABA31_28600</name>
</gene>
<evidence type="ECO:0000256" key="2">
    <source>
        <dbReference type="ARBA" id="ARBA00023239"/>
    </source>
</evidence>
<dbReference type="Gene3D" id="2.40.37.20">
    <property type="entry name" value="D-serine dehydratase-like domain"/>
    <property type="match status" value="1"/>
</dbReference>
<dbReference type="PANTHER" id="PTHR28004">
    <property type="entry name" value="ZGC:162816-RELATED"/>
    <property type="match status" value="1"/>
</dbReference>
<dbReference type="Proteomes" id="UP000321749">
    <property type="component" value="Unassembled WGS sequence"/>
</dbReference>
<feature type="domain" description="D-serine dehydratase-like" evidence="3">
    <location>
        <begin position="248"/>
        <end position="338"/>
    </location>
</feature>
<dbReference type="Pfam" id="PF14031">
    <property type="entry name" value="D-ser_dehydrat"/>
    <property type="match status" value="1"/>
</dbReference>
<evidence type="ECO:0000313" key="5">
    <source>
        <dbReference type="Proteomes" id="UP000321749"/>
    </source>
</evidence>
<keyword evidence="2" id="KW-0456">Lyase</keyword>
<accession>A0AA87UTB7</accession>
<dbReference type="SMART" id="SM01119">
    <property type="entry name" value="D-ser_dehydrat"/>
    <property type="match status" value="1"/>
</dbReference>
<comment type="similarity">
    <text evidence="1">Belongs to the DSD1 family.</text>
</comment>